<dbReference type="EMBL" id="GL945475">
    <property type="protein sequence ID" value="EGO03278.1"/>
    <property type="molecule type" value="Genomic_DNA"/>
</dbReference>
<dbReference type="AlphaFoldDB" id="F8PK38"/>
<keyword evidence="2" id="KW-1185">Reference proteome</keyword>
<evidence type="ECO:0000313" key="1">
    <source>
        <dbReference type="EMBL" id="EGO03278.1"/>
    </source>
</evidence>
<name>F8PK38_SERL3</name>
<organism evidence="2">
    <name type="scientific">Serpula lacrymans var. lacrymans (strain S7.3)</name>
    <name type="common">Dry rot fungus</name>
    <dbReference type="NCBI Taxonomy" id="936435"/>
    <lineage>
        <taxon>Eukaryota</taxon>
        <taxon>Fungi</taxon>
        <taxon>Dikarya</taxon>
        <taxon>Basidiomycota</taxon>
        <taxon>Agaricomycotina</taxon>
        <taxon>Agaricomycetes</taxon>
        <taxon>Agaricomycetidae</taxon>
        <taxon>Boletales</taxon>
        <taxon>Coniophorineae</taxon>
        <taxon>Serpulaceae</taxon>
        <taxon>Serpula</taxon>
    </lineage>
</organism>
<gene>
    <name evidence="1" type="ORF">SERLA73DRAFT_174726</name>
</gene>
<proteinExistence type="predicted"/>
<sequence length="63" mass="7585">MGLLIQPIVHPLPIRFLVRLVKTIDRTTFFLFSYWLASWSDHFLSTSLSRSDYRRSLYREVHT</sequence>
<dbReference type="HOGENOM" id="CLU_2887193_0_0_1"/>
<dbReference type="Proteomes" id="UP000008063">
    <property type="component" value="Unassembled WGS sequence"/>
</dbReference>
<evidence type="ECO:0000313" key="2">
    <source>
        <dbReference type="Proteomes" id="UP000008063"/>
    </source>
</evidence>
<dbReference type="InParanoid" id="F8PK38"/>
<accession>F8PK38</accession>
<protein>
    <submittedName>
        <fullName evidence="1">Uncharacterized protein</fullName>
    </submittedName>
</protein>
<reference evidence="2" key="1">
    <citation type="journal article" date="2011" name="Science">
        <title>The plant cell wall-decomposing machinery underlies the functional diversity of forest fungi.</title>
        <authorList>
            <person name="Eastwood D.C."/>
            <person name="Floudas D."/>
            <person name="Binder M."/>
            <person name="Majcherczyk A."/>
            <person name="Schneider P."/>
            <person name="Aerts A."/>
            <person name="Asiegbu F.O."/>
            <person name="Baker S.E."/>
            <person name="Barry K."/>
            <person name="Bendiksby M."/>
            <person name="Blumentritt M."/>
            <person name="Coutinho P.M."/>
            <person name="Cullen D."/>
            <person name="de Vries R.P."/>
            <person name="Gathman A."/>
            <person name="Goodell B."/>
            <person name="Henrissat B."/>
            <person name="Ihrmark K."/>
            <person name="Kauserud H."/>
            <person name="Kohler A."/>
            <person name="LaButti K."/>
            <person name="Lapidus A."/>
            <person name="Lavin J.L."/>
            <person name="Lee Y.-H."/>
            <person name="Lindquist E."/>
            <person name="Lilly W."/>
            <person name="Lucas S."/>
            <person name="Morin E."/>
            <person name="Murat C."/>
            <person name="Oguiza J.A."/>
            <person name="Park J."/>
            <person name="Pisabarro A.G."/>
            <person name="Riley R."/>
            <person name="Rosling A."/>
            <person name="Salamov A."/>
            <person name="Schmidt O."/>
            <person name="Schmutz J."/>
            <person name="Skrede I."/>
            <person name="Stenlid J."/>
            <person name="Wiebenga A."/>
            <person name="Xie X."/>
            <person name="Kuees U."/>
            <person name="Hibbett D.S."/>
            <person name="Hoffmeister D."/>
            <person name="Hoegberg N."/>
            <person name="Martin F."/>
            <person name="Grigoriev I.V."/>
            <person name="Watkinson S.C."/>
        </authorList>
    </citation>
    <scope>NUCLEOTIDE SEQUENCE [LARGE SCALE GENOMIC DNA]</scope>
    <source>
        <strain evidence="2">strain S7.3</strain>
    </source>
</reference>